<accession>A0A429Y6L5</accession>
<reference evidence="3" key="1">
    <citation type="submission" date="2018-12" db="EMBL/GenBank/DDBJ databases">
        <authorList>
            <person name="Sun L."/>
            <person name="Chen Z."/>
        </authorList>
    </citation>
    <scope>NUCLEOTIDE SEQUENCE [LARGE SCALE GENOMIC DNA]</scope>
    <source>
        <strain evidence="3">3-2-2</strain>
    </source>
</reference>
<comment type="caution">
    <text evidence="3">The sequence shown here is derived from an EMBL/GenBank/DDBJ whole genome shotgun (WGS) entry which is preliminary data.</text>
</comment>
<feature type="region of interest" description="Disordered" evidence="2">
    <location>
        <begin position="62"/>
        <end position="90"/>
    </location>
</feature>
<dbReference type="AlphaFoldDB" id="A0A429Y6L5"/>
<dbReference type="Proteomes" id="UP000287156">
    <property type="component" value="Unassembled WGS sequence"/>
</dbReference>
<evidence type="ECO:0000313" key="3">
    <source>
        <dbReference type="EMBL" id="RST77023.1"/>
    </source>
</evidence>
<keyword evidence="4" id="KW-1185">Reference proteome</keyword>
<dbReference type="InterPro" id="IPR035218">
    <property type="entry name" value="DUF5327"/>
</dbReference>
<dbReference type="EMBL" id="QYTV02000001">
    <property type="protein sequence ID" value="RST77023.1"/>
    <property type="molecule type" value="Genomic_DNA"/>
</dbReference>
<dbReference type="RefSeq" id="WP_126046624.1">
    <property type="nucleotide sequence ID" value="NZ_QYTV02000001.1"/>
</dbReference>
<sequence>MQITYQALIKKMESELKKAKEAQDHESMRGHLFAVKALAELTLDTGEEVRKEKPGLVKINENIDWPSKEPSSPTEKLQEVHNDDDSIFDF</sequence>
<evidence type="ECO:0000256" key="2">
    <source>
        <dbReference type="SAM" id="MobiDB-lite"/>
    </source>
</evidence>
<keyword evidence="1" id="KW-0175">Coiled coil</keyword>
<name>A0A429Y6L5_9BACI</name>
<feature type="coiled-coil region" evidence="1">
    <location>
        <begin position="2"/>
        <end position="29"/>
    </location>
</feature>
<evidence type="ECO:0000313" key="4">
    <source>
        <dbReference type="Proteomes" id="UP000287156"/>
    </source>
</evidence>
<evidence type="ECO:0008006" key="5">
    <source>
        <dbReference type="Google" id="ProtNLM"/>
    </source>
</evidence>
<organism evidence="3 4">
    <name type="scientific">Siminovitchia acidinfaciens</name>
    <dbReference type="NCBI Taxonomy" id="2321395"/>
    <lineage>
        <taxon>Bacteria</taxon>
        <taxon>Bacillati</taxon>
        <taxon>Bacillota</taxon>
        <taxon>Bacilli</taxon>
        <taxon>Bacillales</taxon>
        <taxon>Bacillaceae</taxon>
        <taxon>Siminovitchia</taxon>
    </lineage>
</organism>
<evidence type="ECO:0000256" key="1">
    <source>
        <dbReference type="SAM" id="Coils"/>
    </source>
</evidence>
<dbReference type="Pfam" id="PF17261">
    <property type="entry name" value="DUF5327"/>
    <property type="match status" value="1"/>
</dbReference>
<protein>
    <recommendedName>
        <fullName evidence="5">YwdI family protein</fullName>
    </recommendedName>
</protein>
<proteinExistence type="predicted"/>
<gene>
    <name evidence="3" type="ORF">D4T97_000535</name>
</gene>
<dbReference type="OrthoDB" id="2941083at2"/>